<evidence type="ECO:0000256" key="8">
    <source>
        <dbReference type="ARBA" id="ARBA00023136"/>
    </source>
</evidence>
<keyword evidence="7 10" id="KW-0496">Mitochondrion</keyword>
<dbReference type="PANTHER" id="PTHR31961:SF3">
    <property type="entry name" value="SENSITIVE TO HIGH EXPRESSION PROTEIN 9, MITOCHONDRIAL"/>
    <property type="match status" value="1"/>
</dbReference>
<comment type="similarity">
    <text evidence="1 10">Belongs to the SHE9 family.</text>
</comment>
<evidence type="ECO:0000256" key="11">
    <source>
        <dbReference type="SAM" id="Coils"/>
    </source>
</evidence>
<dbReference type="Proteomes" id="UP001165063">
    <property type="component" value="Unassembled WGS sequence"/>
</dbReference>
<reference evidence="12" key="1">
    <citation type="submission" date="2023-04" db="EMBL/GenBank/DDBJ databases">
        <title>Ambrosiozyma monospora NBRC 1965.</title>
        <authorList>
            <person name="Ichikawa N."/>
            <person name="Sato H."/>
            <person name="Tonouchi N."/>
        </authorList>
    </citation>
    <scope>NUCLEOTIDE SEQUENCE</scope>
    <source>
        <strain evidence="12">NBRC 1965</strain>
    </source>
</reference>
<gene>
    <name evidence="12" type="ORF">Amon01_000780100</name>
</gene>
<dbReference type="AlphaFoldDB" id="A0A9W6Z7P8"/>
<dbReference type="GO" id="GO:0005743">
    <property type="term" value="C:mitochondrial inner membrane"/>
    <property type="evidence" value="ECO:0007669"/>
    <property type="project" value="UniProtKB-SubCell"/>
</dbReference>
<sequence>MTRYHEEQVWSDKIRQFSTWGTVLLMCVNMLMLLLVQFVFEPWKRYRLVNSFEGKVRELFVDNQKTLEDLQHLRNDIEKSNKNYDDQLERLKQEQIIKEQQLAEEKEASAEAMRIQQEKNSHLLPDDFSVNSLKSCLMSILTILNPFGSISWAENGSVQISVRDFQFFVYFISSLSVGFGLLLKSFL</sequence>
<evidence type="ECO:0000256" key="10">
    <source>
        <dbReference type="RuleBase" id="RU364128"/>
    </source>
</evidence>
<feature type="coiled-coil region" evidence="11">
    <location>
        <begin position="63"/>
        <end position="118"/>
    </location>
</feature>
<dbReference type="OrthoDB" id="5595506at2759"/>
<comment type="subunit">
    <text evidence="10">Homooligomer.</text>
</comment>
<proteinExistence type="inferred from homology"/>
<dbReference type="InterPro" id="IPR008839">
    <property type="entry name" value="MDM33_fungi"/>
</dbReference>
<comment type="caution">
    <text evidence="10">Lacks conserved residue(s) required for the propagation of feature annotation.</text>
</comment>
<keyword evidence="3 10" id="KW-0999">Mitochondrion inner membrane</keyword>
<name>A0A9W6Z7P8_AMBMO</name>
<evidence type="ECO:0000313" key="12">
    <source>
        <dbReference type="EMBL" id="GMG55729.1"/>
    </source>
</evidence>
<keyword evidence="13" id="KW-1185">Reference proteome</keyword>
<evidence type="ECO:0000256" key="5">
    <source>
        <dbReference type="ARBA" id="ARBA00022989"/>
    </source>
</evidence>
<evidence type="ECO:0000256" key="7">
    <source>
        <dbReference type="ARBA" id="ARBA00023128"/>
    </source>
</evidence>
<organism evidence="12 13">
    <name type="scientific">Ambrosiozyma monospora</name>
    <name type="common">Yeast</name>
    <name type="synonym">Endomycopsis monosporus</name>
    <dbReference type="NCBI Taxonomy" id="43982"/>
    <lineage>
        <taxon>Eukaryota</taxon>
        <taxon>Fungi</taxon>
        <taxon>Dikarya</taxon>
        <taxon>Ascomycota</taxon>
        <taxon>Saccharomycotina</taxon>
        <taxon>Pichiomycetes</taxon>
        <taxon>Pichiales</taxon>
        <taxon>Pichiaceae</taxon>
        <taxon>Ambrosiozyma</taxon>
    </lineage>
</organism>
<dbReference type="GO" id="GO:0007007">
    <property type="term" value="P:inner mitochondrial membrane organization"/>
    <property type="evidence" value="ECO:0007669"/>
    <property type="project" value="TreeGrafter"/>
</dbReference>
<dbReference type="EMBL" id="BSXU01006092">
    <property type="protein sequence ID" value="GMG55729.1"/>
    <property type="molecule type" value="Genomic_DNA"/>
</dbReference>
<comment type="function">
    <text evidence="9">Required for the maintenance of the structure of the mitochondrial inner membrane. Involved in mitochondrial morphology. Causes growth arrest when highly overexpressed.</text>
</comment>
<evidence type="ECO:0000256" key="1">
    <source>
        <dbReference type="ARBA" id="ARBA00007472"/>
    </source>
</evidence>
<feature type="transmembrane region" description="Helical" evidence="10">
    <location>
        <begin position="20"/>
        <end position="40"/>
    </location>
</feature>
<evidence type="ECO:0000256" key="9">
    <source>
        <dbReference type="ARBA" id="ARBA00024807"/>
    </source>
</evidence>
<evidence type="ECO:0000313" key="13">
    <source>
        <dbReference type="Proteomes" id="UP001165063"/>
    </source>
</evidence>
<accession>A0A9W6Z7P8</accession>
<keyword evidence="2 10" id="KW-0812">Transmembrane</keyword>
<keyword evidence="6 11" id="KW-0175">Coiled coil</keyword>
<comment type="caution">
    <text evidence="12">The sequence shown here is derived from an EMBL/GenBank/DDBJ whole genome shotgun (WGS) entry which is preliminary data.</text>
</comment>
<keyword evidence="4 10" id="KW-0809">Transit peptide</keyword>
<keyword evidence="5 10" id="KW-1133">Transmembrane helix</keyword>
<protein>
    <recommendedName>
        <fullName evidence="10">Sensitive to high expression protein 9, mitochondrial</fullName>
    </recommendedName>
</protein>
<dbReference type="PANTHER" id="PTHR31961">
    <property type="entry name" value="SENSITIVE TO HIGH EXPRESSION PROTEIN 9, MITOCHONDRIAL"/>
    <property type="match status" value="1"/>
</dbReference>
<keyword evidence="8 10" id="KW-0472">Membrane</keyword>
<dbReference type="Pfam" id="PF05546">
    <property type="entry name" value="She9_MDM33"/>
    <property type="match status" value="1"/>
</dbReference>
<evidence type="ECO:0000256" key="6">
    <source>
        <dbReference type="ARBA" id="ARBA00023054"/>
    </source>
</evidence>
<evidence type="ECO:0000256" key="3">
    <source>
        <dbReference type="ARBA" id="ARBA00022792"/>
    </source>
</evidence>
<evidence type="ECO:0000256" key="4">
    <source>
        <dbReference type="ARBA" id="ARBA00022946"/>
    </source>
</evidence>
<comment type="subcellular location">
    <subcellularLocation>
        <location evidence="10">Mitochondrion inner membrane</location>
        <topology evidence="10">Multi-pass membrane protein</topology>
    </subcellularLocation>
</comment>
<evidence type="ECO:0000256" key="2">
    <source>
        <dbReference type="ARBA" id="ARBA00022692"/>
    </source>
</evidence>